<protein>
    <submittedName>
        <fullName evidence="10">Glycosyltransferase</fullName>
        <ecNumber evidence="10">2.4.-.-</ecNumber>
    </submittedName>
</protein>
<evidence type="ECO:0000313" key="11">
    <source>
        <dbReference type="Proteomes" id="UP001597108"/>
    </source>
</evidence>
<dbReference type="RefSeq" id="WP_386078475.1">
    <property type="nucleotide sequence ID" value="NZ_JBHTJT010000056.1"/>
</dbReference>
<evidence type="ECO:0000313" key="10">
    <source>
        <dbReference type="EMBL" id="MFD0982473.1"/>
    </source>
</evidence>
<dbReference type="SUPFAM" id="SSF160246">
    <property type="entry name" value="EspE N-terminal domain-like"/>
    <property type="match status" value="1"/>
</dbReference>
<keyword evidence="5 8" id="KW-1133">Transmembrane helix</keyword>
<dbReference type="EMBL" id="JBHTJT010000056">
    <property type="protein sequence ID" value="MFD0982473.1"/>
    <property type="molecule type" value="Genomic_DNA"/>
</dbReference>
<dbReference type="Pfam" id="PF05157">
    <property type="entry name" value="MshEN"/>
    <property type="match status" value="1"/>
</dbReference>
<evidence type="ECO:0000256" key="7">
    <source>
        <dbReference type="SAM" id="MobiDB-lite"/>
    </source>
</evidence>
<dbReference type="InterPro" id="IPR050321">
    <property type="entry name" value="Glycosyltr_2/OpgH_subfam"/>
</dbReference>
<keyword evidence="11" id="KW-1185">Reference proteome</keyword>
<evidence type="ECO:0000256" key="4">
    <source>
        <dbReference type="ARBA" id="ARBA00022692"/>
    </source>
</evidence>
<dbReference type="GO" id="GO:0016757">
    <property type="term" value="F:glycosyltransferase activity"/>
    <property type="evidence" value="ECO:0007669"/>
    <property type="project" value="UniProtKB-KW"/>
</dbReference>
<evidence type="ECO:0000259" key="9">
    <source>
        <dbReference type="Pfam" id="PF05157"/>
    </source>
</evidence>
<keyword evidence="4 8" id="KW-0812">Transmembrane</keyword>
<feature type="transmembrane region" description="Helical" evidence="8">
    <location>
        <begin position="205"/>
        <end position="223"/>
    </location>
</feature>
<keyword evidence="6 8" id="KW-0472">Membrane</keyword>
<comment type="caution">
    <text evidence="10">The sequence shown here is derived from an EMBL/GenBank/DDBJ whole genome shotgun (WGS) entry which is preliminary data.</text>
</comment>
<reference evidence="11" key="1">
    <citation type="journal article" date="2019" name="Int. J. Syst. Evol. Microbiol.">
        <title>The Global Catalogue of Microorganisms (GCM) 10K type strain sequencing project: providing services to taxonomists for standard genome sequencing and annotation.</title>
        <authorList>
            <consortium name="The Broad Institute Genomics Platform"/>
            <consortium name="The Broad Institute Genome Sequencing Center for Infectious Disease"/>
            <person name="Wu L."/>
            <person name="Ma J."/>
        </authorList>
    </citation>
    <scope>NUCLEOTIDE SEQUENCE [LARGE SCALE GENOMIC DNA]</scope>
    <source>
        <strain evidence="11">CCUG 60524</strain>
    </source>
</reference>
<dbReference type="SUPFAM" id="SSF53448">
    <property type="entry name" value="Nucleotide-diphospho-sugar transferases"/>
    <property type="match status" value="1"/>
</dbReference>
<evidence type="ECO:0000256" key="3">
    <source>
        <dbReference type="ARBA" id="ARBA00022679"/>
    </source>
</evidence>
<feature type="transmembrane region" description="Helical" evidence="8">
    <location>
        <begin position="528"/>
        <end position="552"/>
    </location>
</feature>
<dbReference type="PANTHER" id="PTHR43867:SF2">
    <property type="entry name" value="CELLULOSE SYNTHASE CATALYTIC SUBUNIT A [UDP-FORMING]"/>
    <property type="match status" value="1"/>
</dbReference>
<evidence type="ECO:0000256" key="1">
    <source>
        <dbReference type="ARBA" id="ARBA00004141"/>
    </source>
</evidence>
<name>A0ABW3IYH8_9RHOB</name>
<dbReference type="Gene3D" id="3.90.550.10">
    <property type="entry name" value="Spore Coat Polysaccharide Biosynthesis Protein SpsA, Chain A"/>
    <property type="match status" value="1"/>
</dbReference>
<feature type="transmembrane region" description="Helical" evidence="8">
    <location>
        <begin position="572"/>
        <end position="593"/>
    </location>
</feature>
<organism evidence="10 11">
    <name type="scientific">Tropicimonas aquimaris</name>
    <dbReference type="NCBI Taxonomy" id="914152"/>
    <lineage>
        <taxon>Bacteria</taxon>
        <taxon>Pseudomonadati</taxon>
        <taxon>Pseudomonadota</taxon>
        <taxon>Alphaproteobacteria</taxon>
        <taxon>Rhodobacterales</taxon>
        <taxon>Roseobacteraceae</taxon>
        <taxon>Tropicimonas</taxon>
    </lineage>
</organism>
<feature type="region of interest" description="Disordered" evidence="7">
    <location>
        <begin position="640"/>
        <end position="668"/>
    </location>
</feature>
<sequence length="668" mass="74587">MTAPTRQPLKPVPAQSLLRRHRTLPDSGPQLVRVNPAQHILIGQRLVDRGVLDPGDLVKALAMQVRQDTRLGDILLCNRMVSESELMEALSEQWSAAIADLDNNAPDARLIDALGAAQCLRERLLPWRRSGSAVVVATTHPERFAAQRSALEARFGTVVMALTTEAALHRALMQVRNPALAVRAELRVPSFYSCRGWGTVAAARMMLAGVIAVTAAALAYPAIIFSLLAGWAVLTLVATASLKGAALVTTARHLRATRKPLFSPAANTSPAIARLPTISVMVPLFHEEDIAGRLIQRLTRLAYPKELMDILLVVEESDEVTAEVLSRTSLPGWMRVVTVPRGGVQTKPRALNYALDFCRGQIVGVWDAEDAPEPDQLHKVVRHFHERGPEVACLQGVLDYYNHSTNWLSRMFTIEYASWFGVVLPGLQRLNLALPLGGTTLYFRREALEKMGGWDAHNVTEDADLGMRVVRHGYRTEMVETVTQEEANCRVVPWIKQRSRWLKGYAITWAIHMRSPRRLWRDLGPWKFLGFQILFLGTLTQFILAPILWSFWLLTLGLPHPLTGLIPAPLYWSLMGIFAVSELVNLSVGAFAVRNPGRRFLMWWLPTQHFYYPLAAAASYKAIYEILTRPFYWDKTQHGLHDEPGEPKIDADDEATPQQEDLSGTSSD</sequence>
<evidence type="ECO:0000256" key="5">
    <source>
        <dbReference type="ARBA" id="ARBA00022989"/>
    </source>
</evidence>
<feature type="transmembrane region" description="Helical" evidence="8">
    <location>
        <begin position="229"/>
        <end position="249"/>
    </location>
</feature>
<dbReference type="Proteomes" id="UP001597108">
    <property type="component" value="Unassembled WGS sequence"/>
</dbReference>
<dbReference type="InterPro" id="IPR029044">
    <property type="entry name" value="Nucleotide-diphossugar_trans"/>
</dbReference>
<feature type="compositionally biased region" description="Polar residues" evidence="7">
    <location>
        <begin position="656"/>
        <end position="668"/>
    </location>
</feature>
<dbReference type="EC" id="2.4.-.-" evidence="10"/>
<comment type="subcellular location">
    <subcellularLocation>
        <location evidence="1">Membrane</location>
        <topology evidence="1">Multi-pass membrane protein</topology>
    </subcellularLocation>
</comment>
<evidence type="ECO:0000256" key="2">
    <source>
        <dbReference type="ARBA" id="ARBA00022676"/>
    </source>
</evidence>
<keyword evidence="2 10" id="KW-0328">Glycosyltransferase</keyword>
<evidence type="ECO:0000256" key="8">
    <source>
        <dbReference type="SAM" id="Phobius"/>
    </source>
</evidence>
<keyword evidence="3 10" id="KW-0808">Transferase</keyword>
<dbReference type="Gene3D" id="1.10.40.70">
    <property type="match status" value="1"/>
</dbReference>
<feature type="domain" description="Type II secretion system protein GspE N-terminal" evidence="9">
    <location>
        <begin position="98"/>
        <end position="176"/>
    </location>
</feature>
<feature type="compositionally biased region" description="Basic and acidic residues" evidence="7">
    <location>
        <begin position="640"/>
        <end position="650"/>
    </location>
</feature>
<gene>
    <name evidence="10" type="ORF">ACFQ2S_22805</name>
</gene>
<dbReference type="PANTHER" id="PTHR43867">
    <property type="entry name" value="CELLULOSE SYNTHASE CATALYTIC SUBUNIT A [UDP-FORMING]"/>
    <property type="match status" value="1"/>
</dbReference>
<dbReference type="InterPro" id="IPR007831">
    <property type="entry name" value="T2SS_GspE_N"/>
</dbReference>
<dbReference type="InterPro" id="IPR037257">
    <property type="entry name" value="T2SS_E_N_sf"/>
</dbReference>
<accession>A0ABW3IYH8</accession>
<proteinExistence type="predicted"/>
<evidence type="ECO:0000256" key="6">
    <source>
        <dbReference type="ARBA" id="ARBA00023136"/>
    </source>
</evidence>
<dbReference type="Pfam" id="PF13641">
    <property type="entry name" value="Glyco_tranf_2_3"/>
    <property type="match status" value="1"/>
</dbReference>